<dbReference type="InterPro" id="IPR000536">
    <property type="entry name" value="Nucl_hrmn_rcpt_lig-bd"/>
</dbReference>
<evidence type="ECO:0000313" key="14">
    <source>
        <dbReference type="Proteomes" id="UP001233172"/>
    </source>
</evidence>
<dbReference type="SMART" id="SM00399">
    <property type="entry name" value="ZnF_C4"/>
    <property type="match status" value="1"/>
</dbReference>
<evidence type="ECO:0000256" key="1">
    <source>
        <dbReference type="ARBA" id="ARBA00022723"/>
    </source>
</evidence>
<feature type="domain" description="NR LBD" evidence="12">
    <location>
        <begin position="342"/>
        <end position="614"/>
    </location>
</feature>
<evidence type="ECO:0000256" key="3">
    <source>
        <dbReference type="ARBA" id="ARBA00022833"/>
    </source>
</evidence>
<proteinExistence type="inferred from homology"/>
<dbReference type="Pfam" id="PF00105">
    <property type="entry name" value="zf-C4"/>
    <property type="match status" value="1"/>
</dbReference>
<dbReference type="EMBL" id="JASAOG010000106">
    <property type="protein sequence ID" value="KAK0051270.1"/>
    <property type="molecule type" value="Genomic_DNA"/>
</dbReference>
<dbReference type="Gene3D" id="1.10.565.10">
    <property type="entry name" value="Retinoid X Receptor"/>
    <property type="match status" value="1"/>
</dbReference>
<evidence type="ECO:0000256" key="9">
    <source>
        <dbReference type="RuleBase" id="RU004334"/>
    </source>
</evidence>
<keyword evidence="2 9" id="KW-0863">Zinc-finger</keyword>
<keyword evidence="1 9" id="KW-0479">Metal-binding</keyword>
<accession>A0AAD8BD71</accession>
<dbReference type="GO" id="GO:0000122">
    <property type="term" value="P:negative regulation of transcription by RNA polymerase II"/>
    <property type="evidence" value="ECO:0007669"/>
    <property type="project" value="TreeGrafter"/>
</dbReference>
<keyword evidence="14" id="KW-1185">Reference proteome</keyword>
<evidence type="ECO:0000256" key="8">
    <source>
        <dbReference type="ARBA" id="ARBA00023242"/>
    </source>
</evidence>
<evidence type="ECO:0000256" key="10">
    <source>
        <dbReference type="SAM" id="MobiDB-lite"/>
    </source>
</evidence>
<dbReference type="GO" id="GO:0000978">
    <property type="term" value="F:RNA polymerase II cis-regulatory region sequence-specific DNA binding"/>
    <property type="evidence" value="ECO:0007669"/>
    <property type="project" value="TreeGrafter"/>
</dbReference>
<evidence type="ECO:0000259" key="12">
    <source>
        <dbReference type="PROSITE" id="PS51843"/>
    </source>
</evidence>
<evidence type="ECO:0000256" key="5">
    <source>
        <dbReference type="ARBA" id="ARBA00023125"/>
    </source>
</evidence>
<dbReference type="InterPro" id="IPR035500">
    <property type="entry name" value="NHR-like_dom_sf"/>
</dbReference>
<dbReference type="GO" id="GO:0008270">
    <property type="term" value="F:zinc ion binding"/>
    <property type="evidence" value="ECO:0007669"/>
    <property type="project" value="UniProtKB-KW"/>
</dbReference>
<reference evidence="13" key="1">
    <citation type="journal article" date="2023" name="PLoS Negl. Trop. Dis.">
        <title>A genome sequence for Biomphalaria pfeifferi, the major vector snail for the human-infecting parasite Schistosoma mansoni.</title>
        <authorList>
            <person name="Bu L."/>
            <person name="Lu L."/>
            <person name="Laidemitt M.R."/>
            <person name="Zhang S.M."/>
            <person name="Mutuku M."/>
            <person name="Mkoji G."/>
            <person name="Steinauer M."/>
            <person name="Loker E.S."/>
        </authorList>
    </citation>
    <scope>NUCLEOTIDE SEQUENCE</scope>
    <source>
        <strain evidence="13">KasaAsao</strain>
    </source>
</reference>
<keyword evidence="6 9" id="KW-0804">Transcription</keyword>
<dbReference type="PANTHER" id="PTHR24082:SF473">
    <property type="entry name" value="ECDYSONE-INDUCED PROTEIN 75B, ISOFORM B"/>
    <property type="match status" value="1"/>
</dbReference>
<dbReference type="GO" id="GO:0009755">
    <property type="term" value="P:hormone-mediated signaling pathway"/>
    <property type="evidence" value="ECO:0007669"/>
    <property type="project" value="TreeGrafter"/>
</dbReference>
<comment type="subcellular location">
    <subcellularLocation>
        <location evidence="9">Nucleus</location>
    </subcellularLocation>
</comment>
<gene>
    <name evidence="13" type="ORF">Bpfe_019388</name>
</gene>
<feature type="region of interest" description="Disordered" evidence="10">
    <location>
        <begin position="266"/>
        <end position="329"/>
    </location>
</feature>
<dbReference type="InterPro" id="IPR001628">
    <property type="entry name" value="Znf_hrmn_rcpt"/>
</dbReference>
<dbReference type="PROSITE" id="PS51843">
    <property type="entry name" value="NR_LBD"/>
    <property type="match status" value="1"/>
</dbReference>
<dbReference type="GO" id="GO:0045944">
    <property type="term" value="P:positive regulation of transcription by RNA polymerase II"/>
    <property type="evidence" value="ECO:0007669"/>
    <property type="project" value="TreeGrafter"/>
</dbReference>
<dbReference type="SMART" id="SM00430">
    <property type="entry name" value="HOLI"/>
    <property type="match status" value="1"/>
</dbReference>
<feature type="domain" description="Nuclear receptor" evidence="11">
    <location>
        <begin position="19"/>
        <end position="95"/>
    </location>
</feature>
<protein>
    <submittedName>
        <fullName evidence="13">Nuclear receptor ROR-beta-like isoform X3</fullName>
    </submittedName>
</protein>
<dbReference type="PANTHER" id="PTHR24082">
    <property type="entry name" value="NUCLEAR HORMONE RECEPTOR"/>
    <property type="match status" value="1"/>
</dbReference>
<dbReference type="SUPFAM" id="SSF57716">
    <property type="entry name" value="Glucocorticoid receptor-like (DNA-binding domain)"/>
    <property type="match status" value="1"/>
</dbReference>
<evidence type="ECO:0000256" key="2">
    <source>
        <dbReference type="ARBA" id="ARBA00022771"/>
    </source>
</evidence>
<dbReference type="CDD" id="cd06916">
    <property type="entry name" value="NR_DBD_like"/>
    <property type="match status" value="1"/>
</dbReference>
<evidence type="ECO:0000313" key="13">
    <source>
        <dbReference type="EMBL" id="KAK0051270.1"/>
    </source>
</evidence>
<reference evidence="13" key="2">
    <citation type="submission" date="2023-04" db="EMBL/GenBank/DDBJ databases">
        <authorList>
            <person name="Bu L."/>
            <person name="Lu L."/>
            <person name="Laidemitt M.R."/>
            <person name="Zhang S.M."/>
            <person name="Mutuku M."/>
            <person name="Mkoji G."/>
            <person name="Steinauer M."/>
            <person name="Loker E.S."/>
        </authorList>
    </citation>
    <scope>NUCLEOTIDE SEQUENCE</scope>
    <source>
        <strain evidence="13">KasaAsao</strain>
        <tissue evidence="13">Whole Snail</tissue>
    </source>
</reference>
<feature type="compositionally biased region" description="Polar residues" evidence="10">
    <location>
        <begin position="284"/>
        <end position="294"/>
    </location>
</feature>
<evidence type="ECO:0000256" key="6">
    <source>
        <dbReference type="ARBA" id="ARBA00023163"/>
    </source>
</evidence>
<keyword evidence="7 9" id="KW-0675">Receptor</keyword>
<sequence>MMNHPVLSADDIDLKQHVLPPCRVCGDDGAGFHYGVNTCEACKGFFHRSLKVHHLYKCSGSGSCDLTKIKRQRSCQYCRYQRCVQVGMSKGAIKTGRYTSHKKTNDIMEVKRLLNMRNSMGGTNLEGSSISDSNSVDSIKMSSTEQLDTKAFIANSACESDNYLASWVDTHSSSKSNEVHDYSMYHKVLSPPKSSPSQCDSAFTSPYSSDLLIKSPETPLHSVASTSGKSDFLDLWSPMATPENANTCELVDLRVRQENTLSPQKDVNCTISSLPKPQDDSSLHPGTSFYSLSPVSPWDKTHNPHNPQSTEAPEPEEPHSPLKVDDSPTSSIEQLVRGIFADKREAIQQIKEAHKQYFLVLFQAERRCAELREQQKIHAENCEHKIKMFGRMYFLPEEDYDEIWRTTGLDIDNRKQMLKNWETSCELLAFALIKFSKKLPGFTLLDLTTQADLIKSARPEVNILNSMSLFDTELKVGVWAGGTQYCQKEFGQFANHDFFWSYVATCNRVQDLNLTTEERAVIKAIMVFSTDRDSINVQSPIPSAIQWQLIECLEFLLAQRFQRPKIALAIIIQCLTELRTVRQLALDLLVSGFKVFKYSNVLDNPFLKELLSDVLSLCGDPEEDFREDYASTVQTTANKSQTCDVDMCGSCDQFL</sequence>
<organism evidence="13 14">
    <name type="scientific">Biomphalaria pfeifferi</name>
    <name type="common">Bloodfluke planorb</name>
    <name type="synonym">Freshwater snail</name>
    <dbReference type="NCBI Taxonomy" id="112525"/>
    <lineage>
        <taxon>Eukaryota</taxon>
        <taxon>Metazoa</taxon>
        <taxon>Spiralia</taxon>
        <taxon>Lophotrochozoa</taxon>
        <taxon>Mollusca</taxon>
        <taxon>Gastropoda</taxon>
        <taxon>Heterobranchia</taxon>
        <taxon>Euthyneura</taxon>
        <taxon>Panpulmonata</taxon>
        <taxon>Hygrophila</taxon>
        <taxon>Lymnaeoidea</taxon>
        <taxon>Planorbidae</taxon>
        <taxon>Biomphalaria</taxon>
    </lineage>
</organism>
<name>A0AAD8BD71_BIOPF</name>
<dbReference type="AlphaFoldDB" id="A0AAD8BD71"/>
<dbReference type="GO" id="GO:0005634">
    <property type="term" value="C:nucleus"/>
    <property type="evidence" value="ECO:0007669"/>
    <property type="project" value="UniProtKB-SubCell"/>
</dbReference>
<dbReference type="GO" id="GO:0030154">
    <property type="term" value="P:cell differentiation"/>
    <property type="evidence" value="ECO:0007669"/>
    <property type="project" value="TreeGrafter"/>
</dbReference>
<dbReference type="SUPFAM" id="SSF48508">
    <property type="entry name" value="Nuclear receptor ligand-binding domain"/>
    <property type="match status" value="1"/>
</dbReference>
<dbReference type="PRINTS" id="PR00047">
    <property type="entry name" value="STROIDFINGER"/>
</dbReference>
<dbReference type="PRINTS" id="PR00398">
    <property type="entry name" value="STRDHORMONER"/>
</dbReference>
<dbReference type="InterPro" id="IPR001723">
    <property type="entry name" value="Nuclear_hrmn_rcpt"/>
</dbReference>
<dbReference type="GO" id="GO:0004879">
    <property type="term" value="F:nuclear receptor activity"/>
    <property type="evidence" value="ECO:0007669"/>
    <property type="project" value="TreeGrafter"/>
</dbReference>
<feature type="compositionally biased region" description="Basic and acidic residues" evidence="10">
    <location>
        <begin position="316"/>
        <end position="326"/>
    </location>
</feature>
<dbReference type="InterPro" id="IPR013088">
    <property type="entry name" value="Znf_NHR/GATA"/>
</dbReference>
<dbReference type="InterPro" id="IPR050234">
    <property type="entry name" value="Nuclear_hormone_rcpt_NR1"/>
</dbReference>
<evidence type="ECO:0000256" key="7">
    <source>
        <dbReference type="ARBA" id="ARBA00023170"/>
    </source>
</evidence>
<keyword evidence="5 9" id="KW-0238">DNA-binding</keyword>
<dbReference type="PROSITE" id="PS51030">
    <property type="entry name" value="NUCLEAR_REC_DBD_2"/>
    <property type="match status" value="1"/>
</dbReference>
<dbReference type="Pfam" id="PF00104">
    <property type="entry name" value="Hormone_recep"/>
    <property type="match status" value="1"/>
</dbReference>
<comment type="caution">
    <text evidence="13">The sequence shown here is derived from an EMBL/GenBank/DDBJ whole genome shotgun (WGS) entry which is preliminary data.</text>
</comment>
<dbReference type="PROSITE" id="PS00031">
    <property type="entry name" value="NUCLEAR_REC_DBD_1"/>
    <property type="match status" value="1"/>
</dbReference>
<keyword evidence="3 9" id="KW-0862">Zinc</keyword>
<keyword evidence="8 9" id="KW-0539">Nucleus</keyword>
<feature type="compositionally biased region" description="Polar residues" evidence="10">
    <location>
        <begin position="266"/>
        <end position="275"/>
    </location>
</feature>
<evidence type="ECO:0000256" key="4">
    <source>
        <dbReference type="ARBA" id="ARBA00023015"/>
    </source>
</evidence>
<keyword evidence="4 9" id="KW-0805">Transcription regulation</keyword>
<dbReference type="Proteomes" id="UP001233172">
    <property type="component" value="Unassembled WGS sequence"/>
</dbReference>
<dbReference type="Gene3D" id="3.30.50.10">
    <property type="entry name" value="Erythroid Transcription Factor GATA-1, subunit A"/>
    <property type="match status" value="1"/>
</dbReference>
<evidence type="ECO:0000259" key="11">
    <source>
        <dbReference type="PROSITE" id="PS51030"/>
    </source>
</evidence>
<comment type="similarity">
    <text evidence="9">Belongs to the nuclear hormone receptor family.</text>
</comment>